<dbReference type="Gene3D" id="3.60.10.10">
    <property type="entry name" value="Endonuclease/exonuclease/phosphatase"/>
    <property type="match status" value="1"/>
</dbReference>
<keyword evidence="1" id="KW-0808">Transferase</keyword>
<keyword evidence="1" id="KW-0675">Receptor</keyword>
<accession>A0A699H8P7</accession>
<reference evidence="1" key="1">
    <citation type="journal article" date="2019" name="Sci. Rep.">
        <title>Draft genome of Tanacetum cinerariifolium, the natural source of mosquito coil.</title>
        <authorList>
            <person name="Yamashiro T."/>
            <person name="Shiraishi A."/>
            <person name="Satake H."/>
            <person name="Nakayama K."/>
        </authorList>
    </citation>
    <scope>NUCLEOTIDE SEQUENCE</scope>
</reference>
<dbReference type="EMBL" id="BKCJ010119700">
    <property type="protein sequence ID" value="GEX62551.1"/>
    <property type="molecule type" value="Genomic_DNA"/>
</dbReference>
<name>A0A699H8P7_TANCI</name>
<keyword evidence="1" id="KW-0418">Kinase</keyword>
<dbReference type="PANTHER" id="PTHR46890">
    <property type="entry name" value="NON-LTR RETROLELEMENT REVERSE TRANSCRIPTASE-LIKE PROTEIN-RELATED"/>
    <property type="match status" value="1"/>
</dbReference>
<proteinExistence type="predicted"/>
<dbReference type="AlphaFoldDB" id="A0A699H8P7"/>
<evidence type="ECO:0000313" key="1">
    <source>
        <dbReference type="EMBL" id="GEX62551.1"/>
    </source>
</evidence>
<organism evidence="1">
    <name type="scientific">Tanacetum cinerariifolium</name>
    <name type="common">Dalmatian daisy</name>
    <name type="synonym">Chrysanthemum cinerariifolium</name>
    <dbReference type="NCBI Taxonomy" id="118510"/>
    <lineage>
        <taxon>Eukaryota</taxon>
        <taxon>Viridiplantae</taxon>
        <taxon>Streptophyta</taxon>
        <taxon>Embryophyta</taxon>
        <taxon>Tracheophyta</taxon>
        <taxon>Spermatophyta</taxon>
        <taxon>Magnoliopsida</taxon>
        <taxon>eudicotyledons</taxon>
        <taxon>Gunneridae</taxon>
        <taxon>Pentapetalae</taxon>
        <taxon>asterids</taxon>
        <taxon>campanulids</taxon>
        <taxon>Asterales</taxon>
        <taxon>Asteraceae</taxon>
        <taxon>Asteroideae</taxon>
        <taxon>Anthemideae</taxon>
        <taxon>Anthemidinae</taxon>
        <taxon>Tanacetum</taxon>
    </lineage>
</organism>
<dbReference type="SUPFAM" id="SSF56219">
    <property type="entry name" value="DNase I-like"/>
    <property type="match status" value="1"/>
</dbReference>
<sequence>MTMIIKESKELLCELVNLLAMNGKIKNEIASPVRVQLAKKVLKSYADQLNPDNLEPDMAIVDEVQDISLFFQEENEGQSSRNFVSDDVNVEQIERRPTRDKRQPSYLDDYEVGIDGDIVANVYAPQNPIEKKKLWDNLKIIRRNTQGHWLCFGDYNAIWDESDVKGKHFNPRVSQEFNQFILDSELIEVPLRAIKDWFKMLKESLEYEKSNLVKQLEDLDDKVDYGLLSESRLNRKKDFIKDVMMRMGFGTLWRNWIRACLDFGFSSVLVNGSPTLEFKLSKGLRQGDPLSPFFFITAIKALHIAMLKAKEKKNFQGKDVIIKRKTSSH</sequence>
<dbReference type="GO" id="GO:0016301">
    <property type="term" value="F:kinase activity"/>
    <property type="evidence" value="ECO:0007669"/>
    <property type="project" value="UniProtKB-KW"/>
</dbReference>
<comment type="caution">
    <text evidence="1">The sequence shown here is derived from an EMBL/GenBank/DDBJ whole genome shotgun (WGS) entry which is preliminary data.</text>
</comment>
<dbReference type="InterPro" id="IPR036691">
    <property type="entry name" value="Endo/exonu/phosph_ase_sf"/>
</dbReference>
<dbReference type="InterPro" id="IPR052343">
    <property type="entry name" value="Retrotransposon-Effector_Assoc"/>
</dbReference>
<protein>
    <submittedName>
        <fullName evidence="1">Cysteine-rich receptor-like protein kinase</fullName>
    </submittedName>
</protein>
<gene>
    <name evidence="1" type="ORF">Tci_334526</name>
</gene>
<dbReference type="PANTHER" id="PTHR46890:SF50">
    <property type="entry name" value="RNA-DIRECTED DNA POLYMERASE, EUKARYOTA, REVERSE TRANSCRIPTASE ZINC-BINDING DOMAIN PROTEIN-RELATED"/>
    <property type="match status" value="1"/>
</dbReference>